<proteinExistence type="predicted"/>
<dbReference type="Pfam" id="PF23840">
    <property type="entry name" value="Phage_tail_terminator"/>
    <property type="match status" value="1"/>
</dbReference>
<dbReference type="InterPro" id="IPR056912">
    <property type="entry name" value="Phage_JBD30_tail_term-like"/>
</dbReference>
<protein>
    <recommendedName>
        <fullName evidence="3">Bacteriophage protein</fullName>
    </recommendedName>
</protein>
<name>A0A6F8VGY8_9PROT</name>
<accession>A0A6F8VGY8</accession>
<evidence type="ECO:0000313" key="2">
    <source>
        <dbReference type="Proteomes" id="UP000502260"/>
    </source>
</evidence>
<dbReference type="AlphaFoldDB" id="A0A6F8VGY8"/>
<dbReference type="EMBL" id="AP022853">
    <property type="protein sequence ID" value="BCB28431.1"/>
    <property type="molecule type" value="Genomic_DNA"/>
</dbReference>
<dbReference type="KEGG" id="slac:SKTS_33170"/>
<reference evidence="2" key="1">
    <citation type="submission" date="2020-03" db="EMBL/GenBank/DDBJ databases">
        <title>Complete genome sequence of sulfur-oxidizing bacterium skT11.</title>
        <authorList>
            <person name="Kanda M."/>
            <person name="Kojima H."/>
            <person name="Fukui M."/>
        </authorList>
    </citation>
    <scope>NUCLEOTIDE SEQUENCE [LARGE SCALE GENOMIC DNA]</scope>
    <source>
        <strain evidence="2">skT11</strain>
    </source>
</reference>
<dbReference type="Proteomes" id="UP000502260">
    <property type="component" value="Chromosome"/>
</dbReference>
<evidence type="ECO:0008006" key="3">
    <source>
        <dbReference type="Google" id="ProtNLM"/>
    </source>
</evidence>
<keyword evidence="2" id="KW-1185">Reference proteome</keyword>
<organism evidence="1 2">
    <name type="scientific">Sulfurimicrobium lacus</name>
    <dbReference type="NCBI Taxonomy" id="2715678"/>
    <lineage>
        <taxon>Bacteria</taxon>
        <taxon>Pseudomonadati</taxon>
        <taxon>Pseudomonadota</taxon>
        <taxon>Betaproteobacteria</taxon>
        <taxon>Nitrosomonadales</taxon>
        <taxon>Sulfuricellaceae</taxon>
        <taxon>Sulfurimicrobium</taxon>
    </lineage>
</organism>
<dbReference type="RefSeq" id="WP_173067823.1">
    <property type="nucleotide sequence ID" value="NZ_AP022853.1"/>
</dbReference>
<sequence>MISLKPLIEHLTPKPAGFDGLWFRQVAGAAEFARIRPEALPLPACWIVRAADKVQHAGERAENVTLAFDVVIAIENVRSHAQGETDDTLLKYRQAVKALLLGWEIEADIKPIKFGGGQVLEYTDGDLYWRDRYGFEALITNYLPDPPAFDRLNYVGEKL</sequence>
<evidence type="ECO:0000313" key="1">
    <source>
        <dbReference type="EMBL" id="BCB28431.1"/>
    </source>
</evidence>
<gene>
    <name evidence="1" type="ORF">SKTS_33170</name>
</gene>